<evidence type="ECO:0000313" key="3">
    <source>
        <dbReference type="EMBL" id="REE24689.1"/>
    </source>
</evidence>
<gene>
    <name evidence="3" type="ORF">C7452_1799</name>
</gene>
<dbReference type="Gene3D" id="3.20.20.105">
    <property type="entry name" value="Queuine tRNA-ribosyltransferase-like"/>
    <property type="match status" value="1"/>
</dbReference>
<dbReference type="EMBL" id="QREL01000004">
    <property type="protein sequence ID" value="REE24689.1"/>
    <property type="molecule type" value="Genomic_DNA"/>
</dbReference>
<sequence length="245" mass="27909">MIMSRYQIKLHDGPARLGLLDDTETPLLLEHDGMEIAPHETIPYSVPREIAEWGVDETLRMASGSAADYAFIHGSSYQDLRIRCALELEEMGFRRLIVANMDELLQRPGDLVRILTALRESLKPETLLCSTFSHPAFIPILTYMGMDLFSDATAELYGRLNILLTESHTYPLDTYGICDAGAGNLMERNRHTLELIISEVREHIRNGTLRNLVEERAASSPQNMSALRILDREKQEFLQRYTPLY</sequence>
<reference evidence="3 4" key="1">
    <citation type="submission" date="2018-07" db="EMBL/GenBank/DDBJ databases">
        <title>Genomic Encyclopedia of Type Strains, Phase IV (KMG-IV): sequencing the most valuable type-strain genomes for metagenomic binning, comparative biology and taxonomic classification.</title>
        <authorList>
            <person name="Goeker M."/>
        </authorList>
    </citation>
    <scope>NUCLEOTIDE SEQUENCE [LARGE SCALE GENOMIC DNA]</scope>
    <source>
        <strain evidence="3 4">DSM 7466</strain>
    </source>
</reference>
<dbReference type="InterPro" id="IPR036511">
    <property type="entry name" value="TGT-like_sf"/>
</dbReference>
<dbReference type="SUPFAM" id="SSF51713">
    <property type="entry name" value="tRNA-guanine transglycosylase"/>
    <property type="match status" value="1"/>
</dbReference>
<keyword evidence="1" id="KW-0819">tRNA processing</keyword>
<dbReference type="InterPro" id="IPR050076">
    <property type="entry name" value="ArchSynthase1/Queuine_TRR"/>
</dbReference>
<comment type="caution">
    <text evidence="3">The sequence shown here is derived from an EMBL/GenBank/DDBJ whole genome shotgun (WGS) entry which is preliminary data.</text>
</comment>
<dbReference type="Proteomes" id="UP000256864">
    <property type="component" value="Unassembled WGS sequence"/>
</dbReference>
<keyword evidence="3" id="KW-0808">Transferase</keyword>
<dbReference type="InterPro" id="IPR002616">
    <property type="entry name" value="tRNA_ribo_trans-like"/>
</dbReference>
<dbReference type="PANTHER" id="PTHR46499:SF2">
    <property type="entry name" value="ARCHAEOSINE SYNTHASE"/>
    <property type="match status" value="1"/>
</dbReference>
<evidence type="ECO:0000313" key="4">
    <source>
        <dbReference type="Proteomes" id="UP000256864"/>
    </source>
</evidence>
<dbReference type="AlphaFoldDB" id="A0A371NAH1"/>
<name>A0A371NAH1_9EURY</name>
<dbReference type="GO" id="GO:0005737">
    <property type="term" value="C:cytoplasm"/>
    <property type="evidence" value="ECO:0007669"/>
    <property type="project" value="TreeGrafter"/>
</dbReference>
<organism evidence="3 4">
    <name type="scientific">Methanothermobacter defluvii</name>
    <dbReference type="NCBI Taxonomy" id="49339"/>
    <lineage>
        <taxon>Archaea</taxon>
        <taxon>Methanobacteriati</taxon>
        <taxon>Methanobacteriota</taxon>
        <taxon>Methanomada group</taxon>
        <taxon>Methanobacteria</taxon>
        <taxon>Methanobacteriales</taxon>
        <taxon>Methanobacteriaceae</taxon>
        <taxon>Methanothermobacter</taxon>
    </lineage>
</organism>
<dbReference type="GO" id="GO:0016740">
    <property type="term" value="F:transferase activity"/>
    <property type="evidence" value="ECO:0007669"/>
    <property type="project" value="UniProtKB-KW"/>
</dbReference>
<protein>
    <submittedName>
        <fullName evidence="3">Queuine/archaeosine tRNA-ribosyltransferase</fullName>
    </submittedName>
</protein>
<accession>A0A371NAH1</accession>
<keyword evidence="4" id="KW-1185">Reference proteome</keyword>
<evidence type="ECO:0000259" key="2">
    <source>
        <dbReference type="Pfam" id="PF01702"/>
    </source>
</evidence>
<feature type="domain" description="tRNA-guanine(15) transglycosylase-like" evidence="2">
    <location>
        <begin position="40"/>
        <end position="172"/>
    </location>
</feature>
<evidence type="ECO:0000256" key="1">
    <source>
        <dbReference type="ARBA" id="ARBA00022694"/>
    </source>
</evidence>
<dbReference type="GO" id="GO:0002099">
    <property type="term" value="P:tRNA wobble guanine modification"/>
    <property type="evidence" value="ECO:0007669"/>
    <property type="project" value="TreeGrafter"/>
</dbReference>
<dbReference type="Pfam" id="PF01702">
    <property type="entry name" value="TGT"/>
    <property type="match status" value="1"/>
</dbReference>
<proteinExistence type="predicted"/>
<dbReference type="PANTHER" id="PTHR46499">
    <property type="entry name" value="QUEUINE TRNA-RIBOSYLTRANSFERASE"/>
    <property type="match status" value="1"/>
</dbReference>